<organism evidence="2 3">
    <name type="scientific">Crucibulum laeve</name>
    <dbReference type="NCBI Taxonomy" id="68775"/>
    <lineage>
        <taxon>Eukaryota</taxon>
        <taxon>Fungi</taxon>
        <taxon>Dikarya</taxon>
        <taxon>Basidiomycota</taxon>
        <taxon>Agaricomycotina</taxon>
        <taxon>Agaricomycetes</taxon>
        <taxon>Agaricomycetidae</taxon>
        <taxon>Agaricales</taxon>
        <taxon>Agaricineae</taxon>
        <taxon>Nidulariaceae</taxon>
        <taxon>Crucibulum</taxon>
    </lineage>
</organism>
<name>A0A5C3LI84_9AGAR</name>
<dbReference type="AlphaFoldDB" id="A0A5C3LI84"/>
<reference evidence="2 3" key="1">
    <citation type="journal article" date="2019" name="Nat. Ecol. Evol.">
        <title>Megaphylogeny resolves global patterns of mushroom evolution.</title>
        <authorList>
            <person name="Varga T."/>
            <person name="Krizsan K."/>
            <person name="Foldi C."/>
            <person name="Dima B."/>
            <person name="Sanchez-Garcia M."/>
            <person name="Sanchez-Ramirez S."/>
            <person name="Szollosi G.J."/>
            <person name="Szarkandi J.G."/>
            <person name="Papp V."/>
            <person name="Albert L."/>
            <person name="Andreopoulos W."/>
            <person name="Angelini C."/>
            <person name="Antonin V."/>
            <person name="Barry K.W."/>
            <person name="Bougher N.L."/>
            <person name="Buchanan P."/>
            <person name="Buyck B."/>
            <person name="Bense V."/>
            <person name="Catcheside P."/>
            <person name="Chovatia M."/>
            <person name="Cooper J."/>
            <person name="Damon W."/>
            <person name="Desjardin D."/>
            <person name="Finy P."/>
            <person name="Geml J."/>
            <person name="Haridas S."/>
            <person name="Hughes K."/>
            <person name="Justo A."/>
            <person name="Karasinski D."/>
            <person name="Kautmanova I."/>
            <person name="Kiss B."/>
            <person name="Kocsube S."/>
            <person name="Kotiranta H."/>
            <person name="LaButti K.M."/>
            <person name="Lechner B.E."/>
            <person name="Liimatainen K."/>
            <person name="Lipzen A."/>
            <person name="Lukacs Z."/>
            <person name="Mihaltcheva S."/>
            <person name="Morgado L.N."/>
            <person name="Niskanen T."/>
            <person name="Noordeloos M.E."/>
            <person name="Ohm R.A."/>
            <person name="Ortiz-Santana B."/>
            <person name="Ovrebo C."/>
            <person name="Racz N."/>
            <person name="Riley R."/>
            <person name="Savchenko A."/>
            <person name="Shiryaev A."/>
            <person name="Soop K."/>
            <person name="Spirin V."/>
            <person name="Szebenyi C."/>
            <person name="Tomsovsky M."/>
            <person name="Tulloss R.E."/>
            <person name="Uehling J."/>
            <person name="Grigoriev I.V."/>
            <person name="Vagvolgyi C."/>
            <person name="Papp T."/>
            <person name="Martin F.M."/>
            <person name="Miettinen O."/>
            <person name="Hibbett D.S."/>
            <person name="Nagy L.G."/>
        </authorList>
    </citation>
    <scope>NUCLEOTIDE SEQUENCE [LARGE SCALE GENOMIC DNA]</scope>
    <source>
        <strain evidence="2 3">CBS 166.37</strain>
    </source>
</reference>
<evidence type="ECO:0000313" key="2">
    <source>
        <dbReference type="EMBL" id="TFK32528.1"/>
    </source>
</evidence>
<feature type="region of interest" description="Disordered" evidence="1">
    <location>
        <begin position="1"/>
        <end position="96"/>
    </location>
</feature>
<feature type="compositionally biased region" description="Polar residues" evidence="1">
    <location>
        <begin position="1"/>
        <end position="13"/>
    </location>
</feature>
<sequence length="122" mass="12840">MPPKTCSTTSITHSGHACYSPPPSTSCKPISTSQKHALSGTNDSGLNQKKAKPALNNDVGNEGKGGRAEKRSKRTKGNNGRVGGSGSEAVTKSTGDIPAKLPRKILIQSLDSNWSEKHFKVL</sequence>
<keyword evidence="3" id="KW-1185">Reference proteome</keyword>
<evidence type="ECO:0000256" key="1">
    <source>
        <dbReference type="SAM" id="MobiDB-lite"/>
    </source>
</evidence>
<dbReference type="EMBL" id="ML213671">
    <property type="protein sequence ID" value="TFK32528.1"/>
    <property type="molecule type" value="Genomic_DNA"/>
</dbReference>
<feature type="compositionally biased region" description="Polar residues" evidence="1">
    <location>
        <begin position="25"/>
        <end position="47"/>
    </location>
</feature>
<proteinExistence type="predicted"/>
<protein>
    <submittedName>
        <fullName evidence="2">Uncharacterized protein</fullName>
    </submittedName>
</protein>
<dbReference type="Proteomes" id="UP000308652">
    <property type="component" value="Unassembled WGS sequence"/>
</dbReference>
<gene>
    <name evidence="2" type="ORF">BDQ12DRAFT_728573</name>
</gene>
<accession>A0A5C3LI84</accession>
<evidence type="ECO:0000313" key="3">
    <source>
        <dbReference type="Proteomes" id="UP000308652"/>
    </source>
</evidence>